<dbReference type="Pfam" id="PF01323">
    <property type="entry name" value="DSBA"/>
    <property type="match status" value="1"/>
</dbReference>
<name>A0A1M6GPW6_9RHOB</name>
<dbReference type="GO" id="GO:0016853">
    <property type="term" value="F:isomerase activity"/>
    <property type="evidence" value="ECO:0007669"/>
    <property type="project" value="UniProtKB-KW"/>
</dbReference>
<dbReference type="InterPro" id="IPR041205">
    <property type="entry name" value="ScsC_N"/>
</dbReference>
<dbReference type="InterPro" id="IPR036249">
    <property type="entry name" value="Thioredoxin-like_sf"/>
</dbReference>
<evidence type="ECO:0000256" key="1">
    <source>
        <dbReference type="ARBA" id="ARBA00022729"/>
    </source>
</evidence>
<keyword evidence="4" id="KW-0676">Redox-active center</keyword>
<evidence type="ECO:0000313" key="7">
    <source>
        <dbReference type="EMBL" id="SHJ11946.1"/>
    </source>
</evidence>
<keyword evidence="1 5" id="KW-0732">Signal</keyword>
<proteinExistence type="predicted"/>
<evidence type="ECO:0000256" key="5">
    <source>
        <dbReference type="SAM" id="SignalP"/>
    </source>
</evidence>
<dbReference type="CDD" id="cd03023">
    <property type="entry name" value="DsbA_Com1_like"/>
    <property type="match status" value="1"/>
</dbReference>
<accession>A0A1M6GPW6</accession>
<dbReference type="AlphaFoldDB" id="A0A1M6GPW6"/>
<evidence type="ECO:0000256" key="4">
    <source>
        <dbReference type="ARBA" id="ARBA00023284"/>
    </source>
</evidence>
<dbReference type="PANTHER" id="PTHR13887:SF14">
    <property type="entry name" value="DISULFIDE BOND FORMATION PROTEIN D"/>
    <property type="match status" value="1"/>
</dbReference>
<keyword evidence="3" id="KW-1015">Disulfide bond</keyword>
<dbReference type="InterPro" id="IPR013766">
    <property type="entry name" value="Thioredoxin_domain"/>
</dbReference>
<dbReference type="PANTHER" id="PTHR13887">
    <property type="entry name" value="GLUTATHIONE S-TRANSFERASE KAPPA"/>
    <property type="match status" value="1"/>
</dbReference>
<reference evidence="7 8" key="1">
    <citation type="submission" date="2016-11" db="EMBL/GenBank/DDBJ databases">
        <authorList>
            <person name="Jaros S."/>
            <person name="Januszkiewicz K."/>
            <person name="Wedrychowicz H."/>
        </authorList>
    </citation>
    <scope>NUCLEOTIDE SEQUENCE [LARGE SCALE GENOMIC DNA]</scope>
    <source>
        <strain evidence="7 8">DSM 100565</strain>
    </source>
</reference>
<organism evidence="7 8">
    <name type="scientific">Wenxinia saemankumensis</name>
    <dbReference type="NCBI Taxonomy" id="1447782"/>
    <lineage>
        <taxon>Bacteria</taxon>
        <taxon>Pseudomonadati</taxon>
        <taxon>Pseudomonadota</taxon>
        <taxon>Alphaproteobacteria</taxon>
        <taxon>Rhodobacterales</taxon>
        <taxon>Roseobacteraceae</taxon>
        <taxon>Wenxinia</taxon>
    </lineage>
</organism>
<dbReference type="InterPro" id="IPR001853">
    <property type="entry name" value="DSBA-like_thioredoxin_dom"/>
</dbReference>
<evidence type="ECO:0000313" key="8">
    <source>
        <dbReference type="Proteomes" id="UP000184292"/>
    </source>
</evidence>
<keyword evidence="7" id="KW-0413">Isomerase</keyword>
<evidence type="ECO:0000256" key="3">
    <source>
        <dbReference type="ARBA" id="ARBA00023157"/>
    </source>
</evidence>
<keyword evidence="8" id="KW-1185">Reference proteome</keyword>
<dbReference type="Gene3D" id="3.40.30.10">
    <property type="entry name" value="Glutaredoxin"/>
    <property type="match status" value="1"/>
</dbReference>
<dbReference type="RefSeq" id="WP_073332173.1">
    <property type="nucleotide sequence ID" value="NZ_FQYO01000005.1"/>
</dbReference>
<evidence type="ECO:0000256" key="2">
    <source>
        <dbReference type="ARBA" id="ARBA00023002"/>
    </source>
</evidence>
<feature type="domain" description="Thioredoxin" evidence="6">
    <location>
        <begin position="75"/>
        <end position="250"/>
    </location>
</feature>
<dbReference type="Proteomes" id="UP000184292">
    <property type="component" value="Unassembled WGS sequence"/>
</dbReference>
<dbReference type="GO" id="GO:0016491">
    <property type="term" value="F:oxidoreductase activity"/>
    <property type="evidence" value="ECO:0007669"/>
    <property type="project" value="UniProtKB-KW"/>
</dbReference>
<dbReference type="EMBL" id="FQYO01000005">
    <property type="protein sequence ID" value="SHJ11946.1"/>
    <property type="molecule type" value="Genomic_DNA"/>
</dbReference>
<dbReference type="Pfam" id="PF18312">
    <property type="entry name" value="ScsC_N"/>
    <property type="match status" value="1"/>
</dbReference>
<gene>
    <name evidence="7" type="ORF">SAMN05444417_2847</name>
</gene>
<keyword evidence="2" id="KW-0560">Oxidoreductase</keyword>
<feature type="chain" id="PRO_5012115924" evidence="5">
    <location>
        <begin position="23"/>
        <end position="253"/>
    </location>
</feature>
<feature type="signal peptide" evidence="5">
    <location>
        <begin position="1"/>
        <end position="22"/>
    </location>
</feature>
<dbReference type="OrthoDB" id="9780147at2"/>
<protein>
    <submittedName>
        <fullName evidence="7">Protein-disulfide isomerase</fullName>
    </submittedName>
</protein>
<dbReference type="PROSITE" id="PS51352">
    <property type="entry name" value="THIOREDOXIN_2"/>
    <property type="match status" value="1"/>
</dbReference>
<sequence>MFALRRLAPAALALAAATPALALDIESMTDEERQIFRDEVRSYLLDNPEVIMEAIGVLDMREQEAQAQADRDLLAALGPELDDPAVSWVGGNPDGDVTLIEFMDYRCGYCRRAFEEVEQLVNEDGNIRFVVKEFPILGEQSTLASQFAVAVRQLHGDDAYKEVHDLLMTMEIDVSEATLTRLAEQLDLDPAPILDAMGSPEVAEVLAASFELAQQLGINGTPTFVLGGDTMVRGYVPLDSMEAMVARARTDEG</sequence>
<evidence type="ECO:0000259" key="6">
    <source>
        <dbReference type="PROSITE" id="PS51352"/>
    </source>
</evidence>
<dbReference type="SUPFAM" id="SSF52833">
    <property type="entry name" value="Thioredoxin-like"/>
    <property type="match status" value="1"/>
</dbReference>
<dbReference type="STRING" id="1447782.SAMN05444417_2847"/>